<keyword evidence="1" id="KW-0472">Membrane</keyword>
<reference evidence="3" key="1">
    <citation type="submission" date="2022-05" db="EMBL/GenBank/DDBJ databases">
        <title>Jatrophihabitans sp. SB3-54 whole genome sequence.</title>
        <authorList>
            <person name="Suh M.K."/>
            <person name="Eom M.K."/>
            <person name="Kim J.S."/>
            <person name="Kim H.S."/>
            <person name="Do H.E."/>
            <person name="Shin Y.K."/>
            <person name="Lee J.-S."/>
        </authorList>
    </citation>
    <scope>NUCLEOTIDE SEQUENCE</scope>
    <source>
        <strain evidence="3">SB3-54</strain>
    </source>
</reference>
<proteinExistence type="predicted"/>
<keyword evidence="4" id="KW-1185">Reference proteome</keyword>
<evidence type="ECO:0000313" key="4">
    <source>
        <dbReference type="Proteomes" id="UP001164693"/>
    </source>
</evidence>
<dbReference type="SUPFAM" id="SSF48317">
    <property type="entry name" value="Acid phosphatase/Vanadium-dependent haloperoxidase"/>
    <property type="match status" value="1"/>
</dbReference>
<keyword evidence="1" id="KW-1133">Transmembrane helix</keyword>
<dbReference type="Gene3D" id="1.20.144.10">
    <property type="entry name" value="Phosphatidic acid phosphatase type 2/haloperoxidase"/>
    <property type="match status" value="1"/>
</dbReference>
<dbReference type="SMART" id="SM00014">
    <property type="entry name" value="acidPPc"/>
    <property type="match status" value="1"/>
</dbReference>
<dbReference type="EMBL" id="CP097463">
    <property type="protein sequence ID" value="WAX58714.1"/>
    <property type="molecule type" value="Genomic_DNA"/>
</dbReference>
<dbReference type="Pfam" id="PF01569">
    <property type="entry name" value="PAP2"/>
    <property type="match status" value="1"/>
</dbReference>
<evidence type="ECO:0000256" key="1">
    <source>
        <dbReference type="SAM" id="Phobius"/>
    </source>
</evidence>
<dbReference type="RefSeq" id="WP_269445258.1">
    <property type="nucleotide sequence ID" value="NZ_CP097463.1"/>
</dbReference>
<feature type="transmembrane region" description="Helical" evidence="1">
    <location>
        <begin position="68"/>
        <end position="92"/>
    </location>
</feature>
<evidence type="ECO:0000259" key="2">
    <source>
        <dbReference type="SMART" id="SM00014"/>
    </source>
</evidence>
<feature type="transmembrane region" description="Helical" evidence="1">
    <location>
        <begin position="174"/>
        <end position="197"/>
    </location>
</feature>
<feature type="transmembrane region" description="Helical" evidence="1">
    <location>
        <begin position="12"/>
        <end position="37"/>
    </location>
</feature>
<dbReference type="InterPro" id="IPR000326">
    <property type="entry name" value="PAP2/HPO"/>
</dbReference>
<evidence type="ECO:0000313" key="3">
    <source>
        <dbReference type="EMBL" id="WAX58714.1"/>
    </source>
</evidence>
<dbReference type="PANTHER" id="PTHR14969:SF13">
    <property type="entry name" value="AT30094P"/>
    <property type="match status" value="1"/>
</dbReference>
<dbReference type="PANTHER" id="PTHR14969">
    <property type="entry name" value="SPHINGOSINE-1-PHOSPHATE PHOSPHOHYDROLASE"/>
    <property type="match status" value="1"/>
</dbReference>
<organism evidence="3 4">
    <name type="scientific">Jatrophihabitans cynanchi</name>
    <dbReference type="NCBI Taxonomy" id="2944128"/>
    <lineage>
        <taxon>Bacteria</taxon>
        <taxon>Bacillati</taxon>
        <taxon>Actinomycetota</taxon>
        <taxon>Actinomycetes</taxon>
        <taxon>Jatrophihabitantales</taxon>
        <taxon>Jatrophihabitantaceae</taxon>
        <taxon>Jatrophihabitans</taxon>
    </lineage>
</organism>
<sequence length="251" mass="26122">MTRPKIISAPLGRAVAVLALTGAVLLAVGLTVGLTLIGRHGNGPVRGLDRHVGNWFLDHRYLIGLAKAIATVGDAALLGVVCVVLTLALLAWRRTPIMLAPLAGYLGGEGLVYLTRAVVHRDRPPTADYPAPGALAGIHETSWSFPSGHATAVTAVLFAGLGVVALSRRALWPWLVAAAGSLYVAASRLDLGVHWFTDVATGWVLGTVWGVTVALVAVRLAVGYGVAANRYERPRHSSSTAVSTRGPADGP</sequence>
<name>A0ABY7K1Z8_9ACTN</name>
<feature type="transmembrane region" description="Helical" evidence="1">
    <location>
        <begin position="203"/>
        <end position="227"/>
    </location>
</feature>
<feature type="transmembrane region" description="Helical" evidence="1">
    <location>
        <begin position="99"/>
        <end position="119"/>
    </location>
</feature>
<gene>
    <name evidence="3" type="ORF">M6B22_08105</name>
</gene>
<feature type="domain" description="Phosphatidic acid phosphatase type 2/haloperoxidase" evidence="2">
    <location>
        <begin position="97"/>
        <end position="214"/>
    </location>
</feature>
<protein>
    <submittedName>
        <fullName evidence="3">Phosphatase PAP2 family protein</fullName>
    </submittedName>
</protein>
<keyword evidence="1" id="KW-0812">Transmembrane</keyword>
<feature type="transmembrane region" description="Helical" evidence="1">
    <location>
        <begin position="149"/>
        <end position="167"/>
    </location>
</feature>
<accession>A0ABY7K1Z8</accession>
<dbReference type="InterPro" id="IPR036938">
    <property type="entry name" value="PAP2/HPO_sf"/>
</dbReference>
<dbReference type="Proteomes" id="UP001164693">
    <property type="component" value="Chromosome"/>
</dbReference>